<dbReference type="OrthoDB" id="9804948at2"/>
<dbReference type="InterPro" id="IPR039143">
    <property type="entry name" value="GNPNAT1-like"/>
</dbReference>
<dbReference type="PANTHER" id="PTHR13355">
    <property type="entry name" value="GLUCOSAMINE 6-PHOSPHATE N-ACETYLTRANSFERASE"/>
    <property type="match status" value="1"/>
</dbReference>
<accession>A0A4R3MTX2</accession>
<dbReference type="InterPro" id="IPR016181">
    <property type="entry name" value="Acyl_CoA_acyltransferase"/>
</dbReference>
<dbReference type="InterPro" id="IPR000182">
    <property type="entry name" value="GNAT_dom"/>
</dbReference>
<evidence type="ECO:0000313" key="2">
    <source>
        <dbReference type="EMBL" id="TCT17170.1"/>
    </source>
</evidence>
<dbReference type="Pfam" id="PF00583">
    <property type="entry name" value="Acetyltransf_1"/>
    <property type="match status" value="1"/>
</dbReference>
<organism evidence="2 3">
    <name type="scientific">Natranaerovirga pectinivora</name>
    <dbReference type="NCBI Taxonomy" id="682400"/>
    <lineage>
        <taxon>Bacteria</taxon>
        <taxon>Bacillati</taxon>
        <taxon>Bacillota</taxon>
        <taxon>Clostridia</taxon>
        <taxon>Lachnospirales</taxon>
        <taxon>Natranaerovirgaceae</taxon>
        <taxon>Natranaerovirga</taxon>
    </lineage>
</organism>
<comment type="caution">
    <text evidence="2">The sequence shown here is derived from an EMBL/GenBank/DDBJ whole genome shotgun (WGS) entry which is preliminary data.</text>
</comment>
<reference evidence="2 3" key="1">
    <citation type="submission" date="2019-03" db="EMBL/GenBank/DDBJ databases">
        <title>Genomic Encyclopedia of Type Strains, Phase IV (KMG-IV): sequencing the most valuable type-strain genomes for metagenomic binning, comparative biology and taxonomic classification.</title>
        <authorList>
            <person name="Goeker M."/>
        </authorList>
    </citation>
    <scope>NUCLEOTIDE SEQUENCE [LARGE SCALE GENOMIC DNA]</scope>
    <source>
        <strain evidence="2 3">DSM 24629</strain>
    </source>
</reference>
<sequence length="150" mass="17368">MNTDVKIRLITKDELNQLINLYKHLHTDDPDIENTESIQELWYSIYNDPSIYCIVAEQKGLLISTCNITIIKNLTRNARPYGLIENVVTHSDYRNLGLGKKVLQKAIDIAKENNCYKVMLLTGSKKEETLHFYRSVGFKDDIKKGFIINF</sequence>
<protein>
    <submittedName>
        <fullName evidence="2">Acetyltransferase (GNAT) family protein</fullName>
    </submittedName>
</protein>
<keyword evidence="2" id="KW-0808">Transferase</keyword>
<evidence type="ECO:0000259" key="1">
    <source>
        <dbReference type="PROSITE" id="PS51186"/>
    </source>
</evidence>
<feature type="domain" description="N-acetyltransferase" evidence="1">
    <location>
        <begin position="5"/>
        <end position="150"/>
    </location>
</feature>
<dbReference type="Gene3D" id="3.40.630.30">
    <property type="match status" value="1"/>
</dbReference>
<dbReference type="Proteomes" id="UP000294902">
    <property type="component" value="Unassembled WGS sequence"/>
</dbReference>
<dbReference type="CDD" id="cd04301">
    <property type="entry name" value="NAT_SF"/>
    <property type="match status" value="1"/>
</dbReference>
<gene>
    <name evidence="2" type="ORF">EDC18_101468</name>
</gene>
<keyword evidence="3" id="KW-1185">Reference proteome</keyword>
<evidence type="ECO:0000313" key="3">
    <source>
        <dbReference type="Proteomes" id="UP000294902"/>
    </source>
</evidence>
<dbReference type="EMBL" id="SMAL01000001">
    <property type="protein sequence ID" value="TCT17170.1"/>
    <property type="molecule type" value="Genomic_DNA"/>
</dbReference>
<dbReference type="RefSeq" id="WP_132249839.1">
    <property type="nucleotide sequence ID" value="NZ_SMAL01000001.1"/>
</dbReference>
<dbReference type="GO" id="GO:0008080">
    <property type="term" value="F:N-acetyltransferase activity"/>
    <property type="evidence" value="ECO:0007669"/>
    <property type="project" value="TreeGrafter"/>
</dbReference>
<dbReference type="AlphaFoldDB" id="A0A4R3MTX2"/>
<dbReference type="SUPFAM" id="SSF55729">
    <property type="entry name" value="Acyl-CoA N-acyltransferases (Nat)"/>
    <property type="match status" value="1"/>
</dbReference>
<name>A0A4R3MTX2_9FIRM</name>
<dbReference type="PROSITE" id="PS51186">
    <property type="entry name" value="GNAT"/>
    <property type="match status" value="1"/>
</dbReference>
<dbReference type="PANTHER" id="PTHR13355:SF15">
    <property type="entry name" value="GCN5-RELATED N-ACETYLTRANSFERASE 3, CHLOROPLASTIC"/>
    <property type="match status" value="1"/>
</dbReference>
<proteinExistence type="predicted"/>